<dbReference type="Proteomes" id="UP001172386">
    <property type="component" value="Unassembled WGS sequence"/>
</dbReference>
<evidence type="ECO:0000313" key="1">
    <source>
        <dbReference type="EMBL" id="KAJ9658073.1"/>
    </source>
</evidence>
<evidence type="ECO:0000313" key="2">
    <source>
        <dbReference type="Proteomes" id="UP001172386"/>
    </source>
</evidence>
<name>A0ACC3A9Z4_9EURO</name>
<proteinExistence type="predicted"/>
<organism evidence="1 2">
    <name type="scientific">Neophaeococcomyces mojaviensis</name>
    <dbReference type="NCBI Taxonomy" id="3383035"/>
    <lineage>
        <taxon>Eukaryota</taxon>
        <taxon>Fungi</taxon>
        <taxon>Dikarya</taxon>
        <taxon>Ascomycota</taxon>
        <taxon>Pezizomycotina</taxon>
        <taxon>Eurotiomycetes</taxon>
        <taxon>Chaetothyriomycetidae</taxon>
        <taxon>Chaetothyriales</taxon>
        <taxon>Chaetothyriales incertae sedis</taxon>
        <taxon>Neophaeococcomyces</taxon>
    </lineage>
</organism>
<reference evidence="1" key="1">
    <citation type="submission" date="2022-10" db="EMBL/GenBank/DDBJ databases">
        <title>Culturing micro-colonial fungi from biological soil crusts in the Mojave desert and describing Neophaeococcomyces mojavensis, and introducing the new genera and species Taxawa tesnikishii.</title>
        <authorList>
            <person name="Kurbessoian T."/>
            <person name="Stajich J.E."/>
        </authorList>
    </citation>
    <scope>NUCLEOTIDE SEQUENCE</scope>
    <source>
        <strain evidence="1">JES_112</strain>
    </source>
</reference>
<keyword evidence="2" id="KW-1185">Reference proteome</keyword>
<accession>A0ACC3A9Z4</accession>
<sequence>MEIGEPALLAKLPRAGLRGDGKTSFCQVYGLQDGQRKKRQEICAAVDGNSVNIIEVVNGRNLASWPIPPDTTFLSKPYSERIRTEDGTFYRKSWCVAQRRGQTSVECYQEVKKAEQSTHTTSSCRIKAAAARVVCLEVVNSNARDVVVVRDDGNIATVLQDDAVSGGEFQLLEGSSPVRVLAAKCLTTQAAQSSVLKSRPDLVPNVPGHGIVVVAVYTSTTDSQDGSMGLHVGIWAFDTKKSTRNEAAIQPVVTHKLDCSNPKAAGRRFDFGSDARKLKIFDNLSTTTFDLTMVTPQQLSTVKHLMSDQTSEIELANNIYLLISLGKVQIYNAKYNSFLASTPLNKSMLKRKRDEPTSARLSALAYFSHLRRVVASDGTSILSIDIHAGDAVQNPFKQSSLLIGNILRGSQSSNVLSKPQNDLTYPIGELQAEKNPEHWSAFTRELDELVMKRDANSFEKRFLQLLKQDSVKSLTLLDVPRGVIDYLLSKIFQLHSVTSSDREDGARRLQVAFLAPELIKWLIRNGFLDEHHIFKATKANTAYAAVQSVRAVAQALLDADPELEIVQYYVQNSPIVEPAALGAIIKALLTRALAQSNEHMQTRFTHEPKMEADEAPSMQELVIGQGPDKMTVSTTTTVCLAHALKRLALAGPAVVSKQLRKSFDQQEVLALIQLLRQQLYLGGFTRLAGARKYPSPPSSAASDVDDHNMNPNPQICLEGIVLLLNGCVDALGPVGILGSEEHEEFIQNLLPDLLSEITSATQALEDSTFLQGLVRETLRYAESVERQPFEVRSKIQQDAARLSRKGEIVTLYAEADSEEAGVVSGSALPLSLKAEEDIASFKVRKGGGQAYKRSAREMGMLKDRLRSSYSFERLIL</sequence>
<gene>
    <name evidence="1" type="ORF">H2198_003911</name>
</gene>
<dbReference type="EMBL" id="JAPDRQ010000055">
    <property type="protein sequence ID" value="KAJ9658073.1"/>
    <property type="molecule type" value="Genomic_DNA"/>
</dbReference>
<protein>
    <submittedName>
        <fullName evidence="1">Uncharacterized protein</fullName>
    </submittedName>
</protein>
<comment type="caution">
    <text evidence="1">The sequence shown here is derived from an EMBL/GenBank/DDBJ whole genome shotgun (WGS) entry which is preliminary data.</text>
</comment>